<dbReference type="Pfam" id="PF12153">
    <property type="entry name" value="CAP18_C"/>
    <property type="match status" value="1"/>
</dbReference>
<dbReference type="Proteomes" id="UP000081671">
    <property type="component" value="Unplaced"/>
</dbReference>
<dbReference type="GO" id="GO:0061844">
    <property type="term" value="P:antimicrobial humoral immune response mediated by antimicrobial peptide"/>
    <property type="evidence" value="ECO:0007669"/>
    <property type="project" value="Ensembl"/>
</dbReference>
<dbReference type="PANTHER" id="PTHR10206:SF2">
    <property type="entry name" value="CATHELICIDIN ANTIMICROBIAL PEPTIDE"/>
    <property type="match status" value="1"/>
</dbReference>
<evidence type="ECO:0000256" key="1">
    <source>
        <dbReference type="ARBA" id="ARBA00004613"/>
    </source>
</evidence>
<evidence type="ECO:0000313" key="10">
    <source>
        <dbReference type="Proteomes" id="UP000081671"/>
    </source>
</evidence>
<evidence type="ECO:0000313" key="11">
    <source>
        <dbReference type="RefSeq" id="XP_012883685.1"/>
    </source>
</evidence>
<keyword evidence="3" id="KW-0964">Secreted</keyword>
<keyword evidence="10" id="KW-1185">Reference proteome</keyword>
<dbReference type="RefSeq" id="XP_012883685.1">
    <property type="nucleotide sequence ID" value="XM_013028231.1"/>
</dbReference>
<evidence type="ECO:0000256" key="8">
    <source>
        <dbReference type="SAM" id="SignalP"/>
    </source>
</evidence>
<feature type="signal peptide" evidence="8">
    <location>
        <begin position="1"/>
        <end position="26"/>
    </location>
</feature>
<dbReference type="Gene3D" id="3.10.450.10">
    <property type="match status" value="1"/>
</dbReference>
<evidence type="ECO:0000259" key="9">
    <source>
        <dbReference type="Pfam" id="PF12153"/>
    </source>
</evidence>
<dbReference type="FunFam" id="3.10.450.10:FF:000003">
    <property type="entry name" value="Cathelicidin antimicrobial peptide"/>
    <property type="match status" value="1"/>
</dbReference>
<evidence type="ECO:0000256" key="6">
    <source>
        <dbReference type="ARBA" id="ARBA00023022"/>
    </source>
</evidence>
<dbReference type="GO" id="GO:0001530">
    <property type="term" value="F:lipopolysaccharide binding"/>
    <property type="evidence" value="ECO:0007669"/>
    <property type="project" value="TreeGrafter"/>
</dbReference>
<dbReference type="GO" id="GO:0019731">
    <property type="term" value="P:antibacterial humoral response"/>
    <property type="evidence" value="ECO:0007669"/>
    <property type="project" value="Ensembl"/>
</dbReference>
<feature type="domain" description="Cathelicidin antimicrobial peptide C-terminal" evidence="9">
    <location>
        <begin position="134"/>
        <end position="161"/>
    </location>
</feature>
<evidence type="ECO:0000256" key="7">
    <source>
        <dbReference type="ARBA" id="ARBA00023157"/>
    </source>
</evidence>
<dbReference type="InterPro" id="IPR018216">
    <property type="entry name" value="Cathelicidin_CS"/>
</dbReference>
<dbReference type="GO" id="GO:0002227">
    <property type="term" value="P:innate immune response in mucosa"/>
    <property type="evidence" value="ECO:0007669"/>
    <property type="project" value="Ensembl"/>
</dbReference>
<dbReference type="InterPro" id="IPR001894">
    <property type="entry name" value="Cathelicidin-like"/>
</dbReference>
<dbReference type="KEGG" id="dord:105994613"/>
<evidence type="ECO:0000256" key="4">
    <source>
        <dbReference type="ARBA" id="ARBA00022529"/>
    </source>
</evidence>
<evidence type="ECO:0000256" key="2">
    <source>
        <dbReference type="ARBA" id="ARBA00005320"/>
    </source>
</evidence>
<dbReference type="InterPro" id="IPR046350">
    <property type="entry name" value="Cystatin_sf"/>
</dbReference>
<dbReference type="SUPFAM" id="SSF54403">
    <property type="entry name" value="Cystatin/monellin"/>
    <property type="match status" value="1"/>
</dbReference>
<organism evidence="10 11">
    <name type="scientific">Dipodomys ordii</name>
    <name type="common">Ord's kangaroo rat</name>
    <dbReference type="NCBI Taxonomy" id="10020"/>
    <lineage>
        <taxon>Eukaryota</taxon>
        <taxon>Metazoa</taxon>
        <taxon>Chordata</taxon>
        <taxon>Craniata</taxon>
        <taxon>Vertebrata</taxon>
        <taxon>Euteleostomi</taxon>
        <taxon>Mammalia</taxon>
        <taxon>Eutheria</taxon>
        <taxon>Euarchontoglires</taxon>
        <taxon>Glires</taxon>
        <taxon>Rodentia</taxon>
        <taxon>Castorimorpha</taxon>
        <taxon>Heteromyidae</taxon>
        <taxon>Dipodomyinae</taxon>
        <taxon>Dipodomys</taxon>
    </lineage>
</organism>
<comment type="similarity">
    <text evidence="2">Belongs to the cathelicidin family.</text>
</comment>
<dbReference type="InterPro" id="IPR022746">
    <property type="entry name" value="Cathlecidin_C"/>
</dbReference>
<keyword evidence="6" id="KW-0044">Antibiotic</keyword>
<dbReference type="InParanoid" id="A0A1S3G4U2"/>
<keyword evidence="4" id="KW-0929">Antimicrobial</keyword>
<dbReference type="GO" id="GO:0050829">
    <property type="term" value="P:defense response to Gram-negative bacterium"/>
    <property type="evidence" value="ECO:0007669"/>
    <property type="project" value="Ensembl"/>
</dbReference>
<dbReference type="GO" id="GO:1990000">
    <property type="term" value="P:amyloid fibril formation"/>
    <property type="evidence" value="ECO:0007669"/>
    <property type="project" value="Ensembl"/>
</dbReference>
<keyword evidence="7" id="KW-1015">Disulfide bond</keyword>
<dbReference type="GeneID" id="105994613"/>
<gene>
    <name evidence="11" type="primary">Camp</name>
</gene>
<evidence type="ECO:0000256" key="5">
    <source>
        <dbReference type="ARBA" id="ARBA00022729"/>
    </source>
</evidence>
<feature type="chain" id="PRO_5010313688" evidence="8">
    <location>
        <begin position="27"/>
        <end position="171"/>
    </location>
</feature>
<dbReference type="GO" id="GO:0042581">
    <property type="term" value="C:specific granule"/>
    <property type="evidence" value="ECO:0007669"/>
    <property type="project" value="Ensembl"/>
</dbReference>
<sequence>MHAQSEGLFLGQWALVLLLLMPPAFAQSLSYQDAVLRAVDSFNQRSLDTNAYRLLALDSQPQGEEDPDSPKPVSFTMKETVCPKRSRQALEQCDFKENGLVRWCVGTVTMDQGSDSDLDCNLMPQPVHKFSRLGKFLRKGGKKIGKKLEKLGQKIKDFFHKFAPKGEPPEP</sequence>
<accession>A0A1S3G4U2</accession>
<evidence type="ECO:0000256" key="3">
    <source>
        <dbReference type="ARBA" id="ARBA00022525"/>
    </source>
</evidence>
<dbReference type="PROSITE" id="PS00947">
    <property type="entry name" value="CATHELICIDINS_2"/>
    <property type="match status" value="1"/>
</dbReference>
<dbReference type="OrthoDB" id="9930485at2759"/>
<keyword evidence="5 8" id="KW-0732">Signal</keyword>
<dbReference type="OMA" id="RPLEQCD"/>
<dbReference type="PANTHER" id="PTHR10206">
    <property type="entry name" value="CATHELICIDIN"/>
    <property type="match status" value="1"/>
</dbReference>
<dbReference type="Pfam" id="PF00666">
    <property type="entry name" value="Cathelicidins"/>
    <property type="match status" value="1"/>
</dbReference>
<reference evidence="11" key="1">
    <citation type="submission" date="2025-08" db="UniProtKB">
        <authorList>
            <consortium name="RefSeq"/>
        </authorList>
    </citation>
    <scope>IDENTIFICATION</scope>
    <source>
        <tissue evidence="11">Kidney</tissue>
    </source>
</reference>
<dbReference type="PROSITE" id="PS00946">
    <property type="entry name" value="CATHELICIDINS_1"/>
    <property type="match status" value="1"/>
</dbReference>
<dbReference type="GO" id="GO:0042119">
    <property type="term" value="P:neutrophil activation"/>
    <property type="evidence" value="ECO:0007669"/>
    <property type="project" value="Ensembl"/>
</dbReference>
<dbReference type="GO" id="GO:0051873">
    <property type="term" value="P:killing by host of symbiont cells"/>
    <property type="evidence" value="ECO:0007669"/>
    <property type="project" value="Ensembl"/>
</dbReference>
<dbReference type="GO" id="GO:0005615">
    <property type="term" value="C:extracellular space"/>
    <property type="evidence" value="ECO:0007669"/>
    <property type="project" value="Ensembl"/>
</dbReference>
<dbReference type="STRING" id="10020.ENSDORP00000009981"/>
<proteinExistence type="inferred from homology"/>
<dbReference type="GO" id="GO:0050830">
    <property type="term" value="P:defense response to Gram-positive bacterium"/>
    <property type="evidence" value="ECO:0007669"/>
    <property type="project" value="Ensembl"/>
</dbReference>
<comment type="subcellular location">
    <subcellularLocation>
        <location evidence="1">Secreted</location>
    </subcellularLocation>
</comment>
<dbReference type="AlphaFoldDB" id="A0A1S3G4U2"/>
<name>A0A1S3G4U2_DIPOR</name>
<dbReference type="FunCoup" id="A0A1S3G4U2">
    <property type="interactions" value="54"/>
</dbReference>
<dbReference type="CTD" id="820"/>
<protein>
    <submittedName>
        <fullName evidence="11">Cathelicidin antimicrobial peptide</fullName>
    </submittedName>
</protein>